<dbReference type="EMBL" id="KV417577">
    <property type="protein sequence ID" value="KZP17976.1"/>
    <property type="molecule type" value="Genomic_DNA"/>
</dbReference>
<dbReference type="Proteomes" id="UP000076532">
    <property type="component" value="Unassembled WGS sequence"/>
</dbReference>
<proteinExistence type="predicted"/>
<organism evidence="2 3">
    <name type="scientific">Athelia psychrophila</name>
    <dbReference type="NCBI Taxonomy" id="1759441"/>
    <lineage>
        <taxon>Eukaryota</taxon>
        <taxon>Fungi</taxon>
        <taxon>Dikarya</taxon>
        <taxon>Basidiomycota</taxon>
        <taxon>Agaricomycotina</taxon>
        <taxon>Agaricomycetes</taxon>
        <taxon>Agaricomycetidae</taxon>
        <taxon>Atheliales</taxon>
        <taxon>Atheliaceae</taxon>
        <taxon>Athelia</taxon>
    </lineage>
</organism>
<dbReference type="PANTHER" id="PTHR33096">
    <property type="entry name" value="CXC2 DOMAIN-CONTAINING PROTEIN"/>
    <property type="match status" value="1"/>
</dbReference>
<feature type="region of interest" description="Disordered" evidence="1">
    <location>
        <begin position="695"/>
        <end position="750"/>
    </location>
</feature>
<dbReference type="OrthoDB" id="3251205at2759"/>
<evidence type="ECO:0000313" key="3">
    <source>
        <dbReference type="Proteomes" id="UP000076532"/>
    </source>
</evidence>
<feature type="compositionally biased region" description="Acidic residues" evidence="1">
    <location>
        <begin position="729"/>
        <end position="750"/>
    </location>
</feature>
<name>A0A166GM61_9AGAM</name>
<keyword evidence="3" id="KW-1185">Reference proteome</keyword>
<dbReference type="STRING" id="436010.A0A166GM61"/>
<evidence type="ECO:0008006" key="4">
    <source>
        <dbReference type="Google" id="ProtNLM"/>
    </source>
</evidence>
<feature type="non-terminal residue" evidence="2">
    <location>
        <position position="1"/>
    </location>
</feature>
<dbReference type="AlphaFoldDB" id="A0A166GM61"/>
<sequence>GVIPTAPQTPTLGFHVETLELYRTAHFRCPQLSVQAWVRTMADLQGEVYARHRSRQFSIAYDLYLAIRAHIQSRVDKALDRDDPDWNAKHVCPACTYRVQDEHEMKFSMLWAEDGNDSLKRFERRAAPEEGGPLLGPSVESLDTRTNLPGNMYISREEVDKWAPVPGAPPDVKEDAEDVCRERWKNMKAAATARSWGCFGETGIFASFCRHGFNLTIADMYRTGEGSKYGIATAERNLRNHGKRQGSAFDIGCSHMKTLFNSALGPLARHLELTVLVDAFHGHAHNRLCQLSNLTYYVDGLGLEALGVCEQAFSKSNALAGSTRSMTRFHRQQAIAAHFRDTDNYENYMTMTTYIKTMYKKALDILKTYPAALEVSKAALGITGAPPFKNWLVEEKVYLQSLKKEPPEETLAMEYHQRLTHLWHCEALLQAVRSVGFHPTDPTARDLTNTIESRRRHAIENHETAIVHVQNLELRLSIQTRWTAQSTEYIEMGRTVAMRVYQRALDTVEGLVVARLFELGSMNRAGMGYKRRRHLGQALTTRSAAIRTAVERYNVAALALSPPREILDIKEVVEYAFLADFDLLRDTRQDVRERPWATPVGRTAMDQYFKLLRAPEEIVRCNNEIRRIVTQLRDEEDYLKHHEERVRVTDPILAHQITIHRNIRGRFAAHHHQRLSDIAGLTGFSGCLQPGTGLDMGPGGSASWRPSATNNTGLAAPTPVGRGLAPTNEEAELEGEQEDDEDQAEDDEDEADLLAVIMHMDQVTITAS</sequence>
<dbReference type="Pfam" id="PF18758">
    <property type="entry name" value="KDZ"/>
    <property type="match status" value="1"/>
</dbReference>
<evidence type="ECO:0000313" key="2">
    <source>
        <dbReference type="EMBL" id="KZP17976.1"/>
    </source>
</evidence>
<dbReference type="InterPro" id="IPR040521">
    <property type="entry name" value="KDZ"/>
</dbReference>
<gene>
    <name evidence="2" type="ORF">FIBSPDRAFT_746127</name>
</gene>
<accession>A0A166GM61</accession>
<protein>
    <recommendedName>
        <fullName evidence="4">CxC2-like cysteine cluster KDZ transposase-associated domain-containing protein</fullName>
    </recommendedName>
</protein>
<dbReference type="PANTHER" id="PTHR33096:SF1">
    <property type="entry name" value="CXC1-LIKE CYSTEINE CLUSTER ASSOCIATED WITH KDZ TRANSPOSASES DOMAIN-CONTAINING PROTEIN"/>
    <property type="match status" value="1"/>
</dbReference>
<reference evidence="2 3" key="1">
    <citation type="journal article" date="2016" name="Mol. Biol. Evol.">
        <title>Comparative Genomics of Early-Diverging Mushroom-Forming Fungi Provides Insights into the Origins of Lignocellulose Decay Capabilities.</title>
        <authorList>
            <person name="Nagy L.G."/>
            <person name="Riley R."/>
            <person name="Tritt A."/>
            <person name="Adam C."/>
            <person name="Daum C."/>
            <person name="Floudas D."/>
            <person name="Sun H."/>
            <person name="Yadav J.S."/>
            <person name="Pangilinan J."/>
            <person name="Larsson K.H."/>
            <person name="Matsuura K."/>
            <person name="Barry K."/>
            <person name="Labutti K."/>
            <person name="Kuo R."/>
            <person name="Ohm R.A."/>
            <person name="Bhattacharya S.S."/>
            <person name="Shirouzu T."/>
            <person name="Yoshinaga Y."/>
            <person name="Martin F.M."/>
            <person name="Grigoriev I.V."/>
            <person name="Hibbett D.S."/>
        </authorList>
    </citation>
    <scope>NUCLEOTIDE SEQUENCE [LARGE SCALE GENOMIC DNA]</scope>
    <source>
        <strain evidence="2 3">CBS 109695</strain>
    </source>
</reference>
<evidence type="ECO:0000256" key="1">
    <source>
        <dbReference type="SAM" id="MobiDB-lite"/>
    </source>
</evidence>
<feature type="compositionally biased region" description="Polar residues" evidence="1">
    <location>
        <begin position="704"/>
        <end position="713"/>
    </location>
</feature>